<comment type="subunit">
    <text evidence="6">The nucleosome is a histone octamer containing two molecules each of H2A, H2B, H3 and H4 assembled in one H3-H4 heterotetramer and two H2A-H2B heterodimers. The octamer wraps approximately 147 bp of DNA.</text>
</comment>
<keyword evidence="6" id="KW-0544">Nucleosome core</keyword>
<dbReference type="AlphaFoldDB" id="A0A1R0GSN2"/>
<dbReference type="Gene3D" id="1.10.20.10">
    <property type="entry name" value="Histone, subunit A"/>
    <property type="match status" value="1"/>
</dbReference>
<dbReference type="OrthoDB" id="9421954at2759"/>
<comment type="caution">
    <text evidence="9">The sequence shown here is derived from an EMBL/GenBank/DDBJ whole genome shotgun (WGS) entry which is preliminary data.</text>
</comment>
<keyword evidence="4 6" id="KW-0158">Chromosome</keyword>
<protein>
    <recommendedName>
        <fullName evidence="6">Histone H2A</fullName>
    </recommendedName>
</protein>
<evidence type="ECO:0000256" key="2">
    <source>
        <dbReference type="ARBA" id="ARBA00004286"/>
    </source>
</evidence>
<evidence type="ECO:0000256" key="4">
    <source>
        <dbReference type="ARBA" id="ARBA00022454"/>
    </source>
</evidence>
<dbReference type="GO" id="GO:0000786">
    <property type="term" value="C:nucleosome"/>
    <property type="evidence" value="ECO:0007669"/>
    <property type="project" value="UniProtKB-KW"/>
</dbReference>
<sequence length="115" mass="12743">MRVKDLGISFPVPRIKRYLKKGNPKLRVAMNASIFLASVLEYLVAEVLELAGSAAKDNLKVRITPRHLQLAIKNDEELSKLLKSITIPGGGVIPSIHSALLPQKSKQKNEESQQF</sequence>
<dbReference type="Pfam" id="PF00125">
    <property type="entry name" value="Histone"/>
    <property type="match status" value="1"/>
</dbReference>
<keyword evidence="5 6" id="KW-0539">Nucleus</keyword>
<comment type="subcellular location">
    <subcellularLocation>
        <location evidence="2">Chromosome</location>
    </subcellularLocation>
    <subcellularLocation>
        <location evidence="1 6">Nucleus</location>
    </subcellularLocation>
</comment>
<keyword evidence="10" id="KW-1185">Reference proteome</keyword>
<evidence type="ECO:0000256" key="3">
    <source>
        <dbReference type="ARBA" id="ARBA00010691"/>
    </source>
</evidence>
<dbReference type="InterPro" id="IPR007125">
    <property type="entry name" value="H2A/H2B/H3"/>
</dbReference>
<name>A0A1R0GSN2_9FUNG</name>
<reference evidence="9 10" key="1">
    <citation type="journal article" date="2016" name="Mol. Biol. Evol.">
        <title>Genome-Wide Survey of Gut Fungi (Harpellales) Reveals the First Horizontally Transferred Ubiquitin Gene from a Mosquito Host.</title>
        <authorList>
            <person name="Wang Y."/>
            <person name="White M.M."/>
            <person name="Kvist S."/>
            <person name="Moncalvo J.M."/>
        </authorList>
    </citation>
    <scope>NUCLEOTIDE SEQUENCE [LARGE SCALE GENOMIC DNA]</scope>
    <source>
        <strain evidence="9 10">ALG-7-W6</strain>
    </source>
</reference>
<feature type="domain" description="Histone H2A C-terminal" evidence="8">
    <location>
        <begin position="76"/>
        <end position="108"/>
    </location>
</feature>
<evidence type="ECO:0000259" key="8">
    <source>
        <dbReference type="Pfam" id="PF16211"/>
    </source>
</evidence>
<organism evidence="9 10">
    <name type="scientific">Smittium mucronatum</name>
    <dbReference type="NCBI Taxonomy" id="133383"/>
    <lineage>
        <taxon>Eukaryota</taxon>
        <taxon>Fungi</taxon>
        <taxon>Fungi incertae sedis</taxon>
        <taxon>Zoopagomycota</taxon>
        <taxon>Kickxellomycotina</taxon>
        <taxon>Harpellomycetes</taxon>
        <taxon>Harpellales</taxon>
        <taxon>Legeriomycetaceae</taxon>
        <taxon>Smittium</taxon>
    </lineage>
</organism>
<dbReference type="InterPro" id="IPR032454">
    <property type="entry name" value="Histone_H2A_C"/>
</dbReference>
<keyword evidence="6" id="KW-0238">DNA-binding</keyword>
<evidence type="ECO:0000256" key="6">
    <source>
        <dbReference type="RuleBase" id="RU003767"/>
    </source>
</evidence>
<evidence type="ECO:0000256" key="5">
    <source>
        <dbReference type="ARBA" id="ARBA00023242"/>
    </source>
</evidence>
<dbReference type="GO" id="GO:0030527">
    <property type="term" value="F:structural constituent of chromatin"/>
    <property type="evidence" value="ECO:0007669"/>
    <property type="project" value="InterPro"/>
</dbReference>
<dbReference type="EMBL" id="LSSL01004019">
    <property type="protein sequence ID" value="OLY79875.1"/>
    <property type="molecule type" value="Genomic_DNA"/>
</dbReference>
<dbReference type="FunFam" id="1.10.20.10:FF:000103">
    <property type="entry name" value="Histone H2A type 1"/>
    <property type="match status" value="1"/>
</dbReference>
<dbReference type="GO" id="GO:0003677">
    <property type="term" value="F:DNA binding"/>
    <property type="evidence" value="ECO:0007669"/>
    <property type="project" value="UniProtKB-KW"/>
</dbReference>
<dbReference type="Proteomes" id="UP000187455">
    <property type="component" value="Unassembled WGS sequence"/>
</dbReference>
<dbReference type="InterPro" id="IPR002119">
    <property type="entry name" value="Histone_H2A"/>
</dbReference>
<dbReference type="CDD" id="cd00074">
    <property type="entry name" value="HFD_H2A"/>
    <property type="match status" value="1"/>
</dbReference>
<dbReference type="GO" id="GO:0005634">
    <property type="term" value="C:nucleus"/>
    <property type="evidence" value="ECO:0007669"/>
    <property type="project" value="UniProtKB-SubCell"/>
</dbReference>
<dbReference type="STRING" id="133383.A0A1R0GSN2"/>
<dbReference type="GO" id="GO:0046982">
    <property type="term" value="F:protein heterodimerization activity"/>
    <property type="evidence" value="ECO:0007669"/>
    <property type="project" value="InterPro"/>
</dbReference>
<evidence type="ECO:0000256" key="1">
    <source>
        <dbReference type="ARBA" id="ARBA00004123"/>
    </source>
</evidence>
<accession>A0A1R0GSN2</accession>
<dbReference type="Pfam" id="PF16211">
    <property type="entry name" value="Histone_H2A_C"/>
    <property type="match status" value="1"/>
</dbReference>
<dbReference type="InterPro" id="IPR009072">
    <property type="entry name" value="Histone-fold"/>
</dbReference>
<evidence type="ECO:0000259" key="7">
    <source>
        <dbReference type="Pfam" id="PF00125"/>
    </source>
</evidence>
<dbReference type="SMART" id="SM00414">
    <property type="entry name" value="H2A"/>
    <property type="match status" value="1"/>
</dbReference>
<proteinExistence type="inferred from homology"/>
<evidence type="ECO:0000313" key="10">
    <source>
        <dbReference type="Proteomes" id="UP000187455"/>
    </source>
</evidence>
<dbReference type="PRINTS" id="PR00620">
    <property type="entry name" value="HISTONEH2A"/>
</dbReference>
<dbReference type="SUPFAM" id="SSF47113">
    <property type="entry name" value="Histone-fold"/>
    <property type="match status" value="1"/>
</dbReference>
<dbReference type="PANTHER" id="PTHR23430">
    <property type="entry name" value="HISTONE H2A"/>
    <property type="match status" value="1"/>
</dbReference>
<feature type="domain" description="Core Histone H2A/H2B/H3" evidence="7">
    <location>
        <begin position="7"/>
        <end position="73"/>
    </location>
</feature>
<comment type="similarity">
    <text evidence="3 6">Belongs to the histone H2A family.</text>
</comment>
<evidence type="ECO:0000313" key="9">
    <source>
        <dbReference type="EMBL" id="OLY79875.1"/>
    </source>
</evidence>
<gene>
    <name evidence="9" type="ORF">AYI68_g6043</name>
</gene>